<reference evidence="1 2" key="1">
    <citation type="submission" date="2019-02" db="EMBL/GenBank/DDBJ databases">
        <title>Bacterial novel species Emticicia sp. 17J42-9 isolated from soil.</title>
        <authorList>
            <person name="Jung H.-Y."/>
        </authorList>
    </citation>
    <scope>NUCLEOTIDE SEQUENCE [LARGE SCALE GENOMIC DNA]</scope>
    <source>
        <strain evidence="1 2">17J42-9</strain>
    </source>
</reference>
<keyword evidence="2" id="KW-1185">Reference proteome</keyword>
<evidence type="ECO:0000313" key="1">
    <source>
        <dbReference type="EMBL" id="RYU97073.1"/>
    </source>
</evidence>
<dbReference type="Pfam" id="PF14281">
    <property type="entry name" value="PDDEXK_4"/>
    <property type="match status" value="1"/>
</dbReference>
<dbReference type="Proteomes" id="UP000293162">
    <property type="component" value="Unassembled WGS sequence"/>
</dbReference>
<dbReference type="OrthoDB" id="1099676at2"/>
<dbReference type="AlphaFoldDB" id="A0A4Q5M581"/>
<comment type="caution">
    <text evidence="1">The sequence shown here is derived from an EMBL/GenBank/DDBJ whole genome shotgun (WGS) entry which is preliminary data.</text>
</comment>
<evidence type="ECO:0000313" key="2">
    <source>
        <dbReference type="Proteomes" id="UP000293162"/>
    </source>
</evidence>
<sequence length="396" mass="46951">MIDWKDFENLIQWSELNKTKKIEEPTFFEIAGFPHYEIVISNFYHYYFDLSQPHGFEDLFITSLLNLINQKYAKNEGFDFNNRLFTSHREVRTNKGNLIDILLLEGEENDKPNFRDNFDESKSAIIIENKMYADVYNDLNDYYDFVKCGNKIGVVLTLKSIKLQNNKYVCITHNELLNEVTRQSLNYLLSVSERQIAIFKDFIRNLQSFYRNQQMELEIEKHIDFFFNNGNKVKQLFEEYNNFLLYLNKTIEQVALSLHFDLMTKRSSAKKTSVFGIEASSIGWWIYLEDIVYGKTFTIDLWIQQNNSAVNHWKSLSEVELKKYLELAQSSSISVKTSSGSNDRNIWRKIGSKVYNVTFNDLNDFENYFKNIFVKDWLPLRDEILELQKINKTIIS</sequence>
<gene>
    <name evidence="1" type="ORF">EWM59_03965</name>
</gene>
<dbReference type="EMBL" id="SEWF01000004">
    <property type="protein sequence ID" value="RYU97073.1"/>
    <property type="molecule type" value="Genomic_DNA"/>
</dbReference>
<dbReference type="RefSeq" id="WP_130019650.1">
    <property type="nucleotide sequence ID" value="NZ_SEWF01000004.1"/>
</dbReference>
<evidence type="ECO:0008006" key="3">
    <source>
        <dbReference type="Google" id="ProtNLM"/>
    </source>
</evidence>
<organism evidence="1 2">
    <name type="scientific">Emticicia agri</name>
    <dbReference type="NCBI Taxonomy" id="2492393"/>
    <lineage>
        <taxon>Bacteria</taxon>
        <taxon>Pseudomonadati</taxon>
        <taxon>Bacteroidota</taxon>
        <taxon>Cytophagia</taxon>
        <taxon>Cytophagales</taxon>
        <taxon>Leadbetterellaceae</taxon>
        <taxon>Emticicia</taxon>
    </lineage>
</organism>
<name>A0A4Q5M581_9BACT</name>
<protein>
    <recommendedName>
        <fullName evidence="3">PD-(D/E)XK nuclease superfamily protein</fullName>
    </recommendedName>
</protein>
<accession>A0A4Q5M581</accession>
<dbReference type="InterPro" id="IPR029470">
    <property type="entry name" value="PDDEXK_4"/>
</dbReference>
<proteinExistence type="predicted"/>